<dbReference type="SUPFAM" id="SSF50978">
    <property type="entry name" value="WD40 repeat-like"/>
    <property type="match status" value="1"/>
</dbReference>
<feature type="region of interest" description="Disordered" evidence="4">
    <location>
        <begin position="253"/>
        <end position="359"/>
    </location>
</feature>
<dbReference type="Proteomes" id="UP000226031">
    <property type="component" value="Unassembled WGS sequence"/>
</dbReference>
<dbReference type="PROSITE" id="PS50294">
    <property type="entry name" value="WD_REPEATS_REGION"/>
    <property type="match status" value="1"/>
</dbReference>
<feature type="domain" description="Transcription factor spt8 beta-propeller" evidence="5">
    <location>
        <begin position="98"/>
        <end position="277"/>
    </location>
</feature>
<dbReference type="VEuPathDB" id="FungiDB:EMCG_00892"/>
<feature type="compositionally biased region" description="Acidic residues" evidence="4">
    <location>
        <begin position="21"/>
        <end position="41"/>
    </location>
</feature>
<evidence type="ECO:0000313" key="7">
    <source>
        <dbReference type="Proteomes" id="UP000226031"/>
    </source>
</evidence>
<feature type="repeat" description="WD" evidence="3">
    <location>
        <begin position="218"/>
        <end position="259"/>
    </location>
</feature>
<feature type="compositionally biased region" description="Polar residues" evidence="4">
    <location>
        <begin position="290"/>
        <end position="312"/>
    </location>
</feature>
<feature type="region of interest" description="Disordered" evidence="4">
    <location>
        <begin position="1"/>
        <end position="54"/>
    </location>
</feature>
<comment type="caution">
    <text evidence="6">The sequence shown here is derived from an EMBL/GenBank/DDBJ whole genome shotgun (WGS) entry which is preliminary data.</text>
</comment>
<dbReference type="STRING" id="73230.A0A2B7ZUF7"/>
<reference evidence="6 7" key="1">
    <citation type="submission" date="2017-10" db="EMBL/GenBank/DDBJ databases">
        <title>Comparative genomics in systemic dimorphic fungi from Ajellomycetaceae.</title>
        <authorList>
            <person name="Munoz J.F."/>
            <person name="Mcewen J.G."/>
            <person name="Clay O.K."/>
            <person name="Cuomo C.A."/>
        </authorList>
    </citation>
    <scope>NUCLEOTIDE SEQUENCE [LARGE SCALE GENOMIC DNA]</scope>
    <source>
        <strain evidence="6 7">UAMH4076</strain>
    </source>
</reference>
<proteinExistence type="predicted"/>
<sequence length="631" mass="67126">MPSIGDDDDDRDMAGSQDGSSDNDMDDTMGDMEDVGPEPDPESPSNSSIVSDGQTAIASQQNPQVLLTSPSPTNNAVSDSSLPLRPVVRPEALAATTYDIVPTTAAPHSTSINAVTATADMRWVFSGGSDGYVRKFNWVDSINSKLMLTVAQRHPFVDSVVKAGVLMTYWENMDGNALSPVYSLASHSQGLWLLSGLESGSIRLQSVRHDEGKEIALLQQHTSAVSVLCLTSDERSLISGSWDKRVHDWDLNVGQPRRTFGSSAGQISSIEIRPESSLPVPQESGEPPLTNGTYSSNTRANGTSSFAFQNGGNAAQQGESSSNANQAAAESPADSLFGTDSLFGDGEGGETEAPSGGAFAIDEDDEFSQALANGIQQPEDDKHGMDMPAAQPNGVSSQHTADAGSEKGDQAAESSAPAAGNLTNGIPSEPQMNGSPHADDMERAPPSQDKTETSPDEGSDVTSDTTFFSASIDGTIRVWDRRQPNPIAKIVSRNAPPWCMNACWSPDGNFIYAGRRNGTVEEFSLHKGLRNAERTFKFPQGSGPVSAVRAMPNGRHLICASYDILRLYDLKDDHSSGRSTVPFLIVPGHRTGVVSQLYMDTACRYMISTGGNRGWEGANTEVLLGYEIGVL</sequence>
<evidence type="ECO:0000256" key="1">
    <source>
        <dbReference type="ARBA" id="ARBA00022574"/>
    </source>
</evidence>
<dbReference type="PANTHER" id="PTHR19848">
    <property type="entry name" value="WD40 REPEAT PROTEIN"/>
    <property type="match status" value="1"/>
</dbReference>
<dbReference type="EMBL" id="PDND01000005">
    <property type="protein sequence ID" value="PGH36622.1"/>
    <property type="molecule type" value="Genomic_DNA"/>
</dbReference>
<evidence type="ECO:0000256" key="4">
    <source>
        <dbReference type="SAM" id="MobiDB-lite"/>
    </source>
</evidence>
<accession>A0A2B7ZUF7</accession>
<dbReference type="PROSITE" id="PS50082">
    <property type="entry name" value="WD_REPEATS_2"/>
    <property type="match status" value="2"/>
</dbReference>
<dbReference type="InterPro" id="IPR001680">
    <property type="entry name" value="WD40_rpt"/>
</dbReference>
<dbReference type="SMART" id="SM00320">
    <property type="entry name" value="WD40"/>
    <property type="match status" value="6"/>
</dbReference>
<feature type="repeat" description="WD" evidence="3">
    <location>
        <begin position="467"/>
        <end position="489"/>
    </location>
</feature>
<dbReference type="AlphaFoldDB" id="A0A2B7ZUF7"/>
<feature type="region of interest" description="Disordered" evidence="4">
    <location>
        <begin position="377"/>
        <end position="467"/>
    </location>
</feature>
<feature type="compositionally biased region" description="Polar residues" evidence="4">
    <location>
        <begin position="260"/>
        <end position="269"/>
    </location>
</feature>
<evidence type="ECO:0000313" key="6">
    <source>
        <dbReference type="EMBL" id="PGH36622.1"/>
    </source>
</evidence>
<dbReference type="InterPro" id="IPR015943">
    <property type="entry name" value="WD40/YVTN_repeat-like_dom_sf"/>
</dbReference>
<gene>
    <name evidence="6" type="ORF">GX50_00484</name>
</gene>
<dbReference type="Gene3D" id="2.130.10.10">
    <property type="entry name" value="YVTN repeat-like/Quinoprotein amine dehydrogenase"/>
    <property type="match status" value="2"/>
</dbReference>
<protein>
    <submittedName>
        <fullName evidence="6">Transcriptional activator SPT8</fullName>
    </submittedName>
</protein>
<evidence type="ECO:0000256" key="3">
    <source>
        <dbReference type="PROSITE-ProRule" id="PRU00221"/>
    </source>
</evidence>
<dbReference type="FunFam" id="2.130.10.10:FF:000927">
    <property type="entry name" value="Transcription factor (SPT8), putative"/>
    <property type="match status" value="1"/>
</dbReference>
<dbReference type="PANTHER" id="PTHR19848:SF8">
    <property type="entry name" value="F-BOX AND WD REPEAT DOMAIN CONTAINING 7"/>
    <property type="match status" value="1"/>
</dbReference>
<evidence type="ECO:0000256" key="2">
    <source>
        <dbReference type="ARBA" id="ARBA00022737"/>
    </source>
</evidence>
<feature type="domain" description="Transcription factor spt8 beta-propeller" evidence="5">
    <location>
        <begin position="448"/>
        <end position="628"/>
    </location>
</feature>
<feature type="compositionally biased region" description="Acidic residues" evidence="4">
    <location>
        <begin position="1"/>
        <end position="11"/>
    </location>
</feature>
<dbReference type="FunFam" id="2.130.10.10:FF:000789">
    <property type="entry name" value="Transcription factor (SPT8), putative"/>
    <property type="match status" value="1"/>
</dbReference>
<feature type="compositionally biased region" description="Low complexity" evidence="4">
    <location>
        <begin position="313"/>
        <end position="331"/>
    </location>
</feature>
<name>A0A2B7ZUF7_9EURO</name>
<keyword evidence="7" id="KW-1185">Reference proteome</keyword>
<dbReference type="Pfam" id="PF23798">
    <property type="entry name" value="Beta-prop_SPT8"/>
    <property type="match status" value="2"/>
</dbReference>
<dbReference type="InterPro" id="IPR036322">
    <property type="entry name" value="WD40_repeat_dom_sf"/>
</dbReference>
<feature type="compositionally biased region" description="Basic and acidic residues" evidence="4">
    <location>
        <begin position="437"/>
        <end position="453"/>
    </location>
</feature>
<organism evidence="6 7">
    <name type="scientific">[Emmonsia] crescens</name>
    <dbReference type="NCBI Taxonomy" id="73230"/>
    <lineage>
        <taxon>Eukaryota</taxon>
        <taxon>Fungi</taxon>
        <taxon>Dikarya</taxon>
        <taxon>Ascomycota</taxon>
        <taxon>Pezizomycotina</taxon>
        <taxon>Eurotiomycetes</taxon>
        <taxon>Eurotiomycetidae</taxon>
        <taxon>Onygenales</taxon>
        <taxon>Ajellomycetaceae</taxon>
        <taxon>Emergomyces</taxon>
    </lineage>
</organism>
<keyword evidence="2" id="KW-0677">Repeat</keyword>
<feature type="compositionally biased region" description="Polar residues" evidence="4">
    <location>
        <begin position="421"/>
        <end position="434"/>
    </location>
</feature>
<dbReference type="InterPro" id="IPR057544">
    <property type="entry name" value="Beta-prop_SPT8"/>
</dbReference>
<evidence type="ECO:0000259" key="5">
    <source>
        <dbReference type="Pfam" id="PF23798"/>
    </source>
</evidence>
<keyword evidence="1 3" id="KW-0853">WD repeat</keyword>